<evidence type="ECO:0000256" key="2">
    <source>
        <dbReference type="ARBA" id="ARBA00023125"/>
    </source>
</evidence>
<evidence type="ECO:0000259" key="5">
    <source>
        <dbReference type="PROSITE" id="PS50977"/>
    </source>
</evidence>
<dbReference type="PROSITE" id="PS50977">
    <property type="entry name" value="HTH_TETR_2"/>
    <property type="match status" value="1"/>
</dbReference>
<dbReference type="PANTHER" id="PTHR30055:SF234">
    <property type="entry name" value="HTH-TYPE TRANSCRIPTIONAL REGULATOR BETI"/>
    <property type="match status" value="1"/>
</dbReference>
<protein>
    <submittedName>
        <fullName evidence="6">TetR family transcriptional regulator</fullName>
    </submittedName>
</protein>
<dbReference type="EMBL" id="BOOU01000059">
    <property type="protein sequence ID" value="GII79621.1"/>
    <property type="molecule type" value="Genomic_DNA"/>
</dbReference>
<keyword evidence="3" id="KW-0804">Transcription</keyword>
<feature type="DNA-binding region" description="H-T-H motif" evidence="4">
    <location>
        <begin position="36"/>
        <end position="55"/>
    </location>
</feature>
<dbReference type="Pfam" id="PF17754">
    <property type="entry name" value="TetR_C_14"/>
    <property type="match status" value="1"/>
</dbReference>
<evidence type="ECO:0000256" key="3">
    <source>
        <dbReference type="ARBA" id="ARBA00023163"/>
    </source>
</evidence>
<organism evidence="6 7">
    <name type="scientific">Sphaerisporangium rufum</name>
    <dbReference type="NCBI Taxonomy" id="1381558"/>
    <lineage>
        <taxon>Bacteria</taxon>
        <taxon>Bacillati</taxon>
        <taxon>Actinomycetota</taxon>
        <taxon>Actinomycetes</taxon>
        <taxon>Streptosporangiales</taxon>
        <taxon>Streptosporangiaceae</taxon>
        <taxon>Sphaerisporangium</taxon>
    </lineage>
</organism>
<dbReference type="RefSeq" id="WP_203989688.1">
    <property type="nucleotide sequence ID" value="NZ_BOOU01000059.1"/>
</dbReference>
<accession>A0A919R736</accession>
<dbReference type="Pfam" id="PF00440">
    <property type="entry name" value="TetR_N"/>
    <property type="match status" value="1"/>
</dbReference>
<dbReference type="Gene3D" id="1.10.10.60">
    <property type="entry name" value="Homeodomain-like"/>
    <property type="match status" value="1"/>
</dbReference>
<gene>
    <name evidence="6" type="ORF">Sru01_46030</name>
</gene>
<comment type="caution">
    <text evidence="6">The sequence shown here is derived from an EMBL/GenBank/DDBJ whole genome shotgun (WGS) entry which is preliminary data.</text>
</comment>
<evidence type="ECO:0000313" key="6">
    <source>
        <dbReference type="EMBL" id="GII79621.1"/>
    </source>
</evidence>
<evidence type="ECO:0000256" key="1">
    <source>
        <dbReference type="ARBA" id="ARBA00023015"/>
    </source>
</evidence>
<name>A0A919R736_9ACTN</name>
<dbReference type="SUPFAM" id="SSF46689">
    <property type="entry name" value="Homeodomain-like"/>
    <property type="match status" value="1"/>
</dbReference>
<dbReference type="PRINTS" id="PR00455">
    <property type="entry name" value="HTHTETR"/>
</dbReference>
<keyword evidence="1" id="KW-0805">Transcription regulation</keyword>
<proteinExistence type="predicted"/>
<keyword evidence="2 4" id="KW-0238">DNA-binding</keyword>
<dbReference type="Proteomes" id="UP000655287">
    <property type="component" value="Unassembled WGS sequence"/>
</dbReference>
<dbReference type="InterPro" id="IPR009057">
    <property type="entry name" value="Homeodomain-like_sf"/>
</dbReference>
<reference evidence="6" key="1">
    <citation type="submission" date="2021-01" db="EMBL/GenBank/DDBJ databases">
        <title>Whole genome shotgun sequence of Sphaerisporangium rufum NBRC 109079.</title>
        <authorList>
            <person name="Komaki H."/>
            <person name="Tamura T."/>
        </authorList>
    </citation>
    <scope>NUCLEOTIDE SEQUENCE</scope>
    <source>
        <strain evidence="6">NBRC 109079</strain>
    </source>
</reference>
<dbReference type="AlphaFoldDB" id="A0A919R736"/>
<dbReference type="InterPro" id="IPR050109">
    <property type="entry name" value="HTH-type_TetR-like_transc_reg"/>
</dbReference>
<evidence type="ECO:0000313" key="7">
    <source>
        <dbReference type="Proteomes" id="UP000655287"/>
    </source>
</evidence>
<evidence type="ECO:0000256" key="4">
    <source>
        <dbReference type="PROSITE-ProRule" id="PRU00335"/>
    </source>
</evidence>
<keyword evidence="7" id="KW-1185">Reference proteome</keyword>
<dbReference type="InterPro" id="IPR001647">
    <property type="entry name" value="HTH_TetR"/>
</dbReference>
<dbReference type="InterPro" id="IPR041347">
    <property type="entry name" value="MftR_C"/>
</dbReference>
<dbReference type="Gene3D" id="1.10.357.10">
    <property type="entry name" value="Tetracycline Repressor, domain 2"/>
    <property type="match status" value="1"/>
</dbReference>
<dbReference type="PANTHER" id="PTHR30055">
    <property type="entry name" value="HTH-TYPE TRANSCRIPTIONAL REGULATOR RUTR"/>
    <property type="match status" value="1"/>
</dbReference>
<feature type="domain" description="HTH tetR-type" evidence="5">
    <location>
        <begin position="13"/>
        <end position="73"/>
    </location>
</feature>
<dbReference type="GO" id="GO:0000976">
    <property type="term" value="F:transcription cis-regulatory region binding"/>
    <property type="evidence" value="ECO:0007669"/>
    <property type="project" value="TreeGrafter"/>
</dbReference>
<sequence>MADEVGLRERKKRETRQRISDVATGLFMIHGFEKVTVAEVARAADVSVNTVFNYFRTKEDLLLDRQDEFVGRPSRVVRERRPGESVLAALRRDYLADLDQRHWRSGVPDGAEVITRLIDDSPSLSARMRELAERREELLARTLAEELGADDDDPRPALVAAQICAATRRLQADITRRKTAGQGADEIAPSLRAQAELAFDLLEQGIGDYGRR</sequence>
<dbReference type="GO" id="GO:0003700">
    <property type="term" value="F:DNA-binding transcription factor activity"/>
    <property type="evidence" value="ECO:0007669"/>
    <property type="project" value="TreeGrafter"/>
</dbReference>